<evidence type="ECO:0000313" key="2">
    <source>
        <dbReference type="EMBL" id="JAE17543.1"/>
    </source>
</evidence>
<reference evidence="2" key="1">
    <citation type="submission" date="2014-09" db="EMBL/GenBank/DDBJ databases">
        <authorList>
            <person name="Magalhaes I.L.F."/>
            <person name="Oliveira U."/>
            <person name="Santos F.R."/>
            <person name="Vidigal T.H.D.A."/>
            <person name="Brescovit A.D."/>
            <person name="Santos A.J."/>
        </authorList>
    </citation>
    <scope>NUCLEOTIDE SEQUENCE</scope>
    <source>
        <tissue evidence="2">Shoot tissue taken approximately 20 cm above the soil surface</tissue>
    </source>
</reference>
<feature type="region of interest" description="Disordered" evidence="1">
    <location>
        <begin position="44"/>
        <end position="112"/>
    </location>
</feature>
<name>A0A0A9GA51_ARUDO</name>
<organism evidence="2">
    <name type="scientific">Arundo donax</name>
    <name type="common">Giant reed</name>
    <name type="synonym">Donax arundinaceus</name>
    <dbReference type="NCBI Taxonomy" id="35708"/>
    <lineage>
        <taxon>Eukaryota</taxon>
        <taxon>Viridiplantae</taxon>
        <taxon>Streptophyta</taxon>
        <taxon>Embryophyta</taxon>
        <taxon>Tracheophyta</taxon>
        <taxon>Spermatophyta</taxon>
        <taxon>Magnoliopsida</taxon>
        <taxon>Liliopsida</taxon>
        <taxon>Poales</taxon>
        <taxon>Poaceae</taxon>
        <taxon>PACMAD clade</taxon>
        <taxon>Arundinoideae</taxon>
        <taxon>Arundineae</taxon>
        <taxon>Arundo</taxon>
    </lineage>
</organism>
<reference evidence="2" key="2">
    <citation type="journal article" date="2015" name="Data Brief">
        <title>Shoot transcriptome of the giant reed, Arundo donax.</title>
        <authorList>
            <person name="Barrero R.A."/>
            <person name="Guerrero F.D."/>
            <person name="Moolhuijzen P."/>
            <person name="Goolsby J.A."/>
            <person name="Tidwell J."/>
            <person name="Bellgard S.E."/>
            <person name="Bellgard M.I."/>
        </authorList>
    </citation>
    <scope>NUCLEOTIDE SEQUENCE</scope>
    <source>
        <tissue evidence="2">Shoot tissue taken approximately 20 cm above the soil surface</tissue>
    </source>
</reference>
<dbReference type="EMBL" id="GBRH01180353">
    <property type="protein sequence ID" value="JAE17543.1"/>
    <property type="molecule type" value="Transcribed_RNA"/>
</dbReference>
<evidence type="ECO:0000256" key="1">
    <source>
        <dbReference type="SAM" id="MobiDB-lite"/>
    </source>
</evidence>
<dbReference type="AlphaFoldDB" id="A0A0A9GA51"/>
<feature type="compositionally biased region" description="Basic and acidic residues" evidence="1">
    <location>
        <begin position="72"/>
        <end position="87"/>
    </location>
</feature>
<sequence>MYMEPQGHTSSWREETNPCNTNWNMKDNSQDAWKHDYGWGSAATQTDSWDNHRDNYDVPNNQGMSYGHWRRRNIDSGRRNSRNRDRGGPISAKPMKSKYHTDEHSGTNNGWRHCRVRNGMHYSYEQAGYGKQSLAM</sequence>
<proteinExistence type="predicted"/>
<accession>A0A0A9GA51</accession>
<protein>
    <submittedName>
        <fullName evidence="2">Uncharacterized protein</fullName>
    </submittedName>
</protein>